<dbReference type="PANTHER" id="PTHR48078">
    <property type="entry name" value="THREONINE DEHYDRATASE, MITOCHONDRIAL-RELATED"/>
    <property type="match status" value="1"/>
</dbReference>
<keyword evidence="3 4" id="KW-0456">Lyase</keyword>
<feature type="modified residue" description="N6-(pyridoxal phosphate)lysine" evidence="4">
    <location>
        <position position="118"/>
    </location>
</feature>
<organism evidence="6 7">
    <name type="scientific">Hominiventricola aquisgranensis</name>
    <dbReference type="NCBI Taxonomy" id="3133164"/>
    <lineage>
        <taxon>Bacteria</taxon>
        <taxon>Bacillati</taxon>
        <taxon>Bacillota</taxon>
        <taxon>Clostridia</taxon>
        <taxon>Lachnospirales</taxon>
        <taxon>Lachnospiraceae</taxon>
        <taxon>Hominiventricola</taxon>
    </lineage>
</organism>
<dbReference type="GO" id="GO:0008721">
    <property type="term" value="F:D-serine ammonia-lyase activity"/>
    <property type="evidence" value="ECO:0007669"/>
    <property type="project" value="UniProtKB-EC"/>
</dbReference>
<name>A0ABV1I5A8_9FIRM</name>
<dbReference type="RefSeq" id="WP_349144809.1">
    <property type="nucleotide sequence ID" value="NZ_JBBMFC010000022.1"/>
</dbReference>
<dbReference type="Proteomes" id="UP001470288">
    <property type="component" value="Unassembled WGS sequence"/>
</dbReference>
<evidence type="ECO:0000259" key="5">
    <source>
        <dbReference type="Pfam" id="PF00291"/>
    </source>
</evidence>
<evidence type="ECO:0000256" key="1">
    <source>
        <dbReference type="ARBA" id="ARBA00001933"/>
    </source>
</evidence>
<protein>
    <recommendedName>
        <fullName evidence="4">Probable D-serine dehydratase</fullName>
        <ecNumber evidence="4">4.3.1.18</ecNumber>
    </recommendedName>
    <alternativeName>
        <fullName evidence="4">D-serine deaminase</fullName>
        <shortName evidence="4">DSD</shortName>
    </alternativeName>
</protein>
<gene>
    <name evidence="4" type="primary">dsdA</name>
    <name evidence="6" type="ORF">WMO62_12025</name>
</gene>
<evidence type="ECO:0000313" key="7">
    <source>
        <dbReference type="Proteomes" id="UP001470288"/>
    </source>
</evidence>
<proteinExistence type="inferred from homology"/>
<keyword evidence="7" id="KW-1185">Reference proteome</keyword>
<evidence type="ECO:0000313" key="6">
    <source>
        <dbReference type="EMBL" id="MEQ2579550.1"/>
    </source>
</evidence>
<feature type="domain" description="Tryptophan synthase beta chain-like PALP" evidence="5">
    <location>
        <begin position="95"/>
        <end position="394"/>
    </location>
</feature>
<dbReference type="HAMAP" id="MF_01030">
    <property type="entry name" value="D_Ser_dehydrat"/>
    <property type="match status" value="1"/>
</dbReference>
<dbReference type="NCBIfam" id="NF002823">
    <property type="entry name" value="PRK02991.1"/>
    <property type="match status" value="1"/>
</dbReference>
<dbReference type="PANTHER" id="PTHR48078:SF9">
    <property type="entry name" value="D-SERINE DEHYDRATASE"/>
    <property type="match status" value="1"/>
</dbReference>
<comment type="catalytic activity">
    <reaction evidence="4">
        <text>D-serine = pyruvate + NH4(+)</text>
        <dbReference type="Rhea" id="RHEA:13977"/>
        <dbReference type="ChEBI" id="CHEBI:15361"/>
        <dbReference type="ChEBI" id="CHEBI:28938"/>
        <dbReference type="ChEBI" id="CHEBI:35247"/>
        <dbReference type="EC" id="4.3.1.18"/>
    </reaction>
</comment>
<dbReference type="NCBIfam" id="TIGR02035">
    <property type="entry name" value="D_Ser_am_lyase"/>
    <property type="match status" value="1"/>
</dbReference>
<evidence type="ECO:0000256" key="4">
    <source>
        <dbReference type="HAMAP-Rule" id="MF_01030"/>
    </source>
</evidence>
<dbReference type="Gene3D" id="3.40.50.1100">
    <property type="match status" value="2"/>
</dbReference>
<comment type="similarity">
    <text evidence="4">Belongs to the serine/threonine dehydratase family. DsdA subfamily.</text>
</comment>
<keyword evidence="2 4" id="KW-0663">Pyridoxal phosphate</keyword>
<dbReference type="Pfam" id="PF00291">
    <property type="entry name" value="PALP"/>
    <property type="match status" value="1"/>
</dbReference>
<dbReference type="InterPro" id="IPR011780">
    <property type="entry name" value="D_Ser_am_lyase"/>
</dbReference>
<dbReference type="InterPro" id="IPR001926">
    <property type="entry name" value="TrpB-like_PALP"/>
</dbReference>
<comment type="caution">
    <text evidence="6">The sequence shown here is derived from an EMBL/GenBank/DDBJ whole genome shotgun (WGS) entry which is preliminary data.</text>
</comment>
<evidence type="ECO:0000256" key="2">
    <source>
        <dbReference type="ARBA" id="ARBA00022898"/>
    </source>
</evidence>
<dbReference type="EMBL" id="JBBMFC010000022">
    <property type="protein sequence ID" value="MEQ2579550.1"/>
    <property type="molecule type" value="Genomic_DNA"/>
</dbReference>
<sequence length="443" mass="48612">MEAAEQNKLIEQHPILADLKEAKEIVWINPDKVITAEGLARSSLGMADIDDAEARLKRFAPFIERCFPETRERHGLIESLLKPIPGMKARINERYGSNLKGDLLLKMDSHLAIAGSVKARGGIYEVLKHTEDLALEHGLLKEGDSYAKLADPKCREFFSQYKIQVGSTGNLGMSIGIMSAAVGFTVIVHMSADAKQWKKDLLRSHGVTVMEYESDYSEAVKNGRKLSDEDPKSYFVDDENSKDLFLGYAVAAKRLAEQLEEQKIKVDQDHPLFVYIPCGVGGAPGGVTFGLKEVFGDAVHCFFAEPVQAPCMALGMISGLHNKISVQDMGLTGLTAADGLAVGRPSGFVGGVMAPLLSGEFTVDDAMLYEYMRDLLDTEEVLLEPSACAGFQGPVKLFVTEAANAYLKEQRLDEKMEHASHIVWATGGSLVPETMREEYKNTF</sequence>
<dbReference type="SUPFAM" id="SSF53686">
    <property type="entry name" value="Tryptophan synthase beta subunit-like PLP-dependent enzymes"/>
    <property type="match status" value="1"/>
</dbReference>
<dbReference type="EC" id="4.3.1.18" evidence="4"/>
<dbReference type="InterPro" id="IPR036052">
    <property type="entry name" value="TrpB-like_PALP_sf"/>
</dbReference>
<dbReference type="InterPro" id="IPR050147">
    <property type="entry name" value="Ser/Thr_Dehydratase"/>
</dbReference>
<dbReference type="CDD" id="cd06447">
    <property type="entry name" value="D-Ser-dehyd"/>
    <property type="match status" value="1"/>
</dbReference>
<reference evidence="6 7" key="1">
    <citation type="submission" date="2024-03" db="EMBL/GenBank/DDBJ databases">
        <title>Human intestinal bacterial collection.</title>
        <authorList>
            <person name="Pauvert C."/>
            <person name="Hitch T.C.A."/>
            <person name="Clavel T."/>
        </authorList>
    </citation>
    <scope>NUCLEOTIDE SEQUENCE [LARGE SCALE GENOMIC DNA]</scope>
    <source>
        <strain evidence="6 7">CLA-AA-H78B</strain>
    </source>
</reference>
<accession>A0ABV1I5A8</accession>
<comment type="cofactor">
    <cofactor evidence="1 4">
        <name>pyridoxal 5'-phosphate</name>
        <dbReference type="ChEBI" id="CHEBI:597326"/>
    </cofactor>
</comment>
<evidence type="ECO:0000256" key="3">
    <source>
        <dbReference type="ARBA" id="ARBA00023239"/>
    </source>
</evidence>